<dbReference type="Proteomes" id="UP000005510">
    <property type="component" value="Unassembled WGS sequence"/>
</dbReference>
<protein>
    <submittedName>
        <fullName evidence="1">Uncharacterized protein</fullName>
    </submittedName>
</protein>
<dbReference type="STRING" id="537006.PRABACTJOHN_01151"/>
<dbReference type="EMBL" id="ABYH01000090">
    <property type="protein sequence ID" value="EEC97444.1"/>
    <property type="molecule type" value="Genomic_DNA"/>
</dbReference>
<organism evidence="1 2">
    <name type="scientific">Parabacteroides johnsonii DSM 18315</name>
    <dbReference type="NCBI Taxonomy" id="537006"/>
    <lineage>
        <taxon>Bacteria</taxon>
        <taxon>Pseudomonadati</taxon>
        <taxon>Bacteroidota</taxon>
        <taxon>Bacteroidia</taxon>
        <taxon>Bacteroidales</taxon>
        <taxon>Tannerellaceae</taxon>
        <taxon>Parabacteroides</taxon>
    </lineage>
</organism>
<dbReference type="HOGENOM" id="CLU_3155887_0_0_10"/>
<reference evidence="1 2" key="1">
    <citation type="submission" date="2008-10" db="EMBL/GenBank/DDBJ databases">
        <title>Draft genome sequence of Parabacteroides johnsonii (DSM 18315).</title>
        <authorList>
            <person name="Sudarsanam P."/>
            <person name="Ley R."/>
            <person name="Guruge J."/>
            <person name="Turnbaugh P.J."/>
            <person name="Mahowald M."/>
            <person name="Liep D."/>
            <person name="Gordon J."/>
        </authorList>
    </citation>
    <scope>NUCLEOTIDE SEQUENCE [LARGE SCALE GENOMIC DNA]</scope>
    <source>
        <strain evidence="1 2">DSM 18315</strain>
    </source>
</reference>
<name>B7B801_9BACT</name>
<evidence type="ECO:0000313" key="2">
    <source>
        <dbReference type="Proteomes" id="UP000005510"/>
    </source>
</evidence>
<proteinExistence type="predicted"/>
<sequence>MSFKLSIVNSQLSIKKKVPPKPAGLHILLLIYTFIHQRFTYKLLPSLC</sequence>
<gene>
    <name evidence="1" type="ORF">PRABACTJOHN_01151</name>
</gene>
<comment type="caution">
    <text evidence="1">The sequence shown here is derived from an EMBL/GenBank/DDBJ whole genome shotgun (WGS) entry which is preliminary data.</text>
</comment>
<reference evidence="1 2" key="2">
    <citation type="submission" date="2008-10" db="EMBL/GenBank/DDBJ databases">
        <authorList>
            <person name="Fulton L."/>
            <person name="Clifton S."/>
            <person name="Fulton B."/>
            <person name="Xu J."/>
            <person name="Minx P."/>
            <person name="Pepin K.H."/>
            <person name="Johnson M."/>
            <person name="Bhonagiri V."/>
            <person name="Nash W.E."/>
            <person name="Mardis E.R."/>
            <person name="Wilson R.K."/>
        </authorList>
    </citation>
    <scope>NUCLEOTIDE SEQUENCE [LARGE SCALE GENOMIC DNA]</scope>
    <source>
        <strain evidence="1 2">DSM 18315</strain>
    </source>
</reference>
<evidence type="ECO:0000313" key="1">
    <source>
        <dbReference type="EMBL" id="EEC97444.1"/>
    </source>
</evidence>
<dbReference type="AlphaFoldDB" id="B7B801"/>
<accession>B7B801</accession>